<protein>
    <submittedName>
        <fullName evidence="1">Uncharacterized protein</fullName>
    </submittedName>
</protein>
<dbReference type="EMBL" id="CP016094">
    <property type="protein sequence ID" value="AOS44958.1"/>
    <property type="molecule type" value="Genomic_DNA"/>
</dbReference>
<evidence type="ECO:0000313" key="2">
    <source>
        <dbReference type="Proteomes" id="UP000095228"/>
    </source>
</evidence>
<dbReference type="KEGG" id="obg:Verru16b_02027"/>
<name>A0A1D8AVM9_9BACT</name>
<keyword evidence="2" id="KW-1185">Reference proteome</keyword>
<dbReference type="AlphaFoldDB" id="A0A1D8AVM9"/>
<reference evidence="1 2" key="1">
    <citation type="submission" date="2016-06" db="EMBL/GenBank/DDBJ databases">
        <title>Three novel species with peptidoglycan cell walls form the new genus Lacunisphaera gen. nov. in the family Opitutaceae of the verrucomicrobial subdivision 4.</title>
        <authorList>
            <person name="Rast P."/>
            <person name="Gloeckner I."/>
            <person name="Jogler M."/>
            <person name="Boedeker C."/>
            <person name="Jeske O."/>
            <person name="Wiegand S."/>
            <person name="Reinhardt R."/>
            <person name="Schumann P."/>
            <person name="Rohde M."/>
            <person name="Spring S."/>
            <person name="Gloeckner F.O."/>
            <person name="Jogler C."/>
        </authorList>
    </citation>
    <scope>NUCLEOTIDE SEQUENCE [LARGE SCALE GENOMIC DNA]</scope>
    <source>
        <strain evidence="1 2">IG16b</strain>
    </source>
</reference>
<accession>A0A1D8AVM9</accession>
<sequence>MLLESFMPVQTLADGRTFLGVDRAQGEVKVLAPSNRMQAEAVLRRAPGVRPAAGAVVRFEAFSVAGGNSYPRGTVELTLGVDADEQVLNVPVDSGGSPVRLVVTVPPELAGQVTAGWRALNILHAVDGPAAPSVLRSGARDIHPAGAEIRAALLPADWSPPEVHVRDVQVGPDGLELRPGGEIWIRLAGLYQEISGVATVVDRPAGAVDPVLRVVYFKGPKLDVLVQSAIRAPADNLPFKAWSAERDGWLVLMLEPYRTSPAVRIRLTGVRAAE</sequence>
<evidence type="ECO:0000313" key="1">
    <source>
        <dbReference type="EMBL" id="AOS44958.1"/>
    </source>
</evidence>
<dbReference type="Proteomes" id="UP000095228">
    <property type="component" value="Chromosome"/>
</dbReference>
<dbReference type="STRING" id="1838286.Verru16b_02027"/>
<gene>
    <name evidence="1" type="ORF">Verru16b_02027</name>
</gene>
<proteinExistence type="predicted"/>
<dbReference type="PATRIC" id="fig|1838286.3.peg.2042"/>
<organism evidence="1 2">
    <name type="scientific">Lacunisphaera limnophila</name>
    <dbReference type="NCBI Taxonomy" id="1838286"/>
    <lineage>
        <taxon>Bacteria</taxon>
        <taxon>Pseudomonadati</taxon>
        <taxon>Verrucomicrobiota</taxon>
        <taxon>Opitutia</taxon>
        <taxon>Opitutales</taxon>
        <taxon>Opitutaceae</taxon>
        <taxon>Lacunisphaera</taxon>
    </lineage>
</organism>